<protein>
    <recommendedName>
        <fullName evidence="1">DUF6602 domain-containing protein</fullName>
    </recommendedName>
</protein>
<accession>A0A6S6U2U8</accession>
<dbReference type="EMBL" id="CACVAS010000117">
    <property type="protein sequence ID" value="CAA6823203.1"/>
    <property type="molecule type" value="Genomic_DNA"/>
</dbReference>
<name>A0A6S6U2U8_9BACT</name>
<feature type="domain" description="DUF6602" evidence="1">
    <location>
        <begin position="21"/>
        <end position="121"/>
    </location>
</feature>
<evidence type="ECO:0000259" key="1">
    <source>
        <dbReference type="Pfam" id="PF20247"/>
    </source>
</evidence>
<organism evidence="2">
    <name type="scientific">uncultured Sulfurovum sp</name>
    <dbReference type="NCBI Taxonomy" id="269237"/>
    <lineage>
        <taxon>Bacteria</taxon>
        <taxon>Pseudomonadati</taxon>
        <taxon>Campylobacterota</taxon>
        <taxon>Epsilonproteobacteria</taxon>
        <taxon>Campylobacterales</taxon>
        <taxon>Sulfurovaceae</taxon>
        <taxon>Sulfurovum</taxon>
        <taxon>environmental samples</taxon>
    </lineage>
</organism>
<proteinExistence type="predicted"/>
<dbReference type="InterPro" id="IPR046537">
    <property type="entry name" value="DUF6602"/>
</dbReference>
<evidence type="ECO:0000313" key="2">
    <source>
        <dbReference type="EMBL" id="CAA6823203.1"/>
    </source>
</evidence>
<reference evidence="2" key="1">
    <citation type="submission" date="2020-01" db="EMBL/GenBank/DDBJ databases">
        <authorList>
            <person name="Meier V. D."/>
            <person name="Meier V D."/>
        </authorList>
    </citation>
    <scope>NUCLEOTIDE SEQUENCE</scope>
    <source>
        <strain evidence="2">HLG_WM_MAG_01</strain>
    </source>
</reference>
<gene>
    <name evidence="2" type="ORF">HELGO_WM890</name>
</gene>
<dbReference type="AlphaFoldDB" id="A0A6S6U2U8"/>
<dbReference type="Pfam" id="PF20247">
    <property type="entry name" value="DUF6602"/>
    <property type="match status" value="1"/>
</dbReference>
<sequence length="421" mass="48268">MIKNIANLLSQIINEEKKKLNEYNMKHGPTIGKMYEGLTSELLKKSIPNNLSLKVVTGIIYNDNNMTGEIDCMIVAGNGEKIPYTNSYKWHIKDVIAVIEVKKTLYKDNLIDSFEHLRKVQDSYMHYIESSNNNETIDISSSLRAFSEVTGIFAPSFNDSAIRLSATEEVLYHTFISEQHSPIRIVIGYNGYKSEQALRDSFIDYLDQNLNTNGYGVTSFPQLIICDKYSLIKMNGQPYNVSSNDGYWNFYVSSQANSALILLEILWTKLARKYNLSESWGNDLEMETFNQFLGGKILEKNNSYGWEYNYTDLNNKHLQKQPSTIDWKPTYVTKNEFMIFNRLCSGIDVYVDDIELLDYLKKEGEDVPSFFNLLIDTGLIALDDKTLRLTTEQCQCAILSDGSFVVAENNSGRFSKWIEKL</sequence>